<dbReference type="InterPro" id="IPR011958">
    <property type="entry name" value="Benzoyl_CoA_Rdtase_C"/>
</dbReference>
<dbReference type="AlphaFoldDB" id="A0A381RRX9"/>
<evidence type="ECO:0008006" key="6">
    <source>
        <dbReference type="Google" id="ProtNLM"/>
    </source>
</evidence>
<dbReference type="Gene3D" id="3.40.50.11900">
    <property type="match status" value="1"/>
</dbReference>
<accession>A0A381RRX9</accession>
<evidence type="ECO:0000256" key="2">
    <source>
        <dbReference type="ARBA" id="ARBA00022723"/>
    </source>
</evidence>
<keyword evidence="4" id="KW-0411">Iron-sulfur</keyword>
<evidence type="ECO:0000256" key="1">
    <source>
        <dbReference type="ARBA" id="ARBA00005806"/>
    </source>
</evidence>
<dbReference type="EMBL" id="UINC01002079">
    <property type="protein sequence ID" value="SUZ92667.1"/>
    <property type="molecule type" value="Genomic_DNA"/>
</dbReference>
<dbReference type="PANTHER" id="PTHR30548:SF5">
    <property type="entry name" value="SUBUNIT OF OXYGEN-SENSITIVE 2-HYDROXYISOCAPROYL-COA DEHYDRATASE"/>
    <property type="match status" value="1"/>
</dbReference>
<dbReference type="GO" id="GO:0051536">
    <property type="term" value="F:iron-sulfur cluster binding"/>
    <property type="evidence" value="ECO:0007669"/>
    <property type="project" value="UniProtKB-KW"/>
</dbReference>
<keyword evidence="3" id="KW-0408">Iron</keyword>
<dbReference type="GO" id="GO:0046872">
    <property type="term" value="F:metal ion binding"/>
    <property type="evidence" value="ECO:0007669"/>
    <property type="project" value="UniProtKB-KW"/>
</dbReference>
<dbReference type="NCBIfam" id="TIGR02263">
    <property type="entry name" value="benz_CoA_red_C"/>
    <property type="match status" value="1"/>
</dbReference>
<name>A0A381RRX9_9ZZZZ</name>
<evidence type="ECO:0000313" key="5">
    <source>
        <dbReference type="EMBL" id="SUZ92667.1"/>
    </source>
</evidence>
<dbReference type="Gene3D" id="1.20.1270.370">
    <property type="match status" value="1"/>
</dbReference>
<protein>
    <recommendedName>
        <fullName evidence="6">Benzoyl-CoA reductase subunit C</fullName>
    </recommendedName>
</protein>
<keyword evidence="2" id="KW-0479">Metal-binding</keyword>
<dbReference type="Pfam" id="PF06050">
    <property type="entry name" value="HGD-D"/>
    <property type="match status" value="1"/>
</dbReference>
<comment type="similarity">
    <text evidence="1">Belongs to the FldB/FldC dehydratase alpha/beta subunit family.</text>
</comment>
<proteinExistence type="inferred from homology"/>
<dbReference type="PANTHER" id="PTHR30548">
    <property type="entry name" value="2-HYDROXYGLUTARYL-COA DEHYDRATASE, D-COMPONENT-RELATED"/>
    <property type="match status" value="1"/>
</dbReference>
<evidence type="ECO:0000256" key="3">
    <source>
        <dbReference type="ARBA" id="ARBA00023004"/>
    </source>
</evidence>
<dbReference type="Gene3D" id="3.40.50.11890">
    <property type="match status" value="1"/>
</dbReference>
<dbReference type="InterPro" id="IPR010327">
    <property type="entry name" value="FldB/FldC_alpha/beta"/>
</dbReference>
<gene>
    <name evidence="5" type="ORF">METZ01_LOCUS45521</name>
</gene>
<organism evidence="5">
    <name type="scientific">marine metagenome</name>
    <dbReference type="NCBI Taxonomy" id="408172"/>
    <lineage>
        <taxon>unclassified sequences</taxon>
        <taxon>metagenomes</taxon>
        <taxon>ecological metagenomes</taxon>
    </lineage>
</organism>
<sequence>MSVNTENSKLNNSETKATAPLVAYCQELFDDLDFKAVKAWKEAKSGRKAIGYMPVYVPREIIHAAGMLPVGIMGGGDQLEVIHGDAYYQSYICRIPRSTIELGVTGRLDVLDGMLFPSICDVIRNLSGMWKMMFKEKYVRYFDVPQNYEDEIGGKFYTHEMQQLRDDLGKLAGHEISDDDLRNSIAVYNENRKAVEDLYEFRAKHPWKAPSTEVYLLVRAGMVLPVEDHTLLIRDYLKAADLQERPVRDNCRVVVSGVFCEQPPFNMIKSIEMAGCYIVDDDFMLVTRWLLEDVATTGDPLENLSKAFLHHSNETAAKYEPDVENKGVYLIDSVRNNRAEGIIFAGPSFCDPALLDRPMLQNALTAQEIPYTSFEYAENSGQMQPIREQAGTFADSIKLWSVAAG</sequence>
<evidence type="ECO:0000256" key="4">
    <source>
        <dbReference type="ARBA" id="ARBA00023014"/>
    </source>
</evidence>
<reference evidence="5" key="1">
    <citation type="submission" date="2018-05" db="EMBL/GenBank/DDBJ databases">
        <authorList>
            <person name="Lanie J.A."/>
            <person name="Ng W.-L."/>
            <person name="Kazmierczak K.M."/>
            <person name="Andrzejewski T.M."/>
            <person name="Davidsen T.M."/>
            <person name="Wayne K.J."/>
            <person name="Tettelin H."/>
            <person name="Glass J.I."/>
            <person name="Rusch D."/>
            <person name="Podicherti R."/>
            <person name="Tsui H.-C.T."/>
            <person name="Winkler M.E."/>
        </authorList>
    </citation>
    <scope>NUCLEOTIDE SEQUENCE</scope>
</reference>